<feature type="region of interest" description="Disordered" evidence="1">
    <location>
        <begin position="1"/>
        <end position="23"/>
    </location>
</feature>
<evidence type="ECO:0000313" key="3">
    <source>
        <dbReference type="Proteomes" id="UP000298416"/>
    </source>
</evidence>
<sequence length="88" mass="10427">MEEYSAVHRDGRRNGGENVHTSGGFVRADQIDLKSLDDQIHRHLIHAERDDEAEQEMRSGQRRHLGLEVATVNEERLRWWVRREIELQ</sequence>
<dbReference type="Proteomes" id="UP000298416">
    <property type="component" value="Unassembled WGS sequence"/>
</dbReference>
<protein>
    <submittedName>
        <fullName evidence="2">Uncharacterized protein</fullName>
    </submittedName>
</protein>
<reference evidence="2" key="2">
    <citation type="submission" date="2020-08" db="EMBL/GenBank/DDBJ databases">
        <title>Plant Genome Project.</title>
        <authorList>
            <person name="Zhang R.-G."/>
        </authorList>
    </citation>
    <scope>NUCLEOTIDE SEQUENCE</scope>
    <source>
        <strain evidence="2">Huo1</strain>
        <tissue evidence="2">Leaf</tissue>
    </source>
</reference>
<organism evidence="2">
    <name type="scientific">Salvia splendens</name>
    <name type="common">Scarlet sage</name>
    <dbReference type="NCBI Taxonomy" id="180675"/>
    <lineage>
        <taxon>Eukaryota</taxon>
        <taxon>Viridiplantae</taxon>
        <taxon>Streptophyta</taxon>
        <taxon>Embryophyta</taxon>
        <taxon>Tracheophyta</taxon>
        <taxon>Spermatophyta</taxon>
        <taxon>Magnoliopsida</taxon>
        <taxon>eudicotyledons</taxon>
        <taxon>Gunneridae</taxon>
        <taxon>Pentapetalae</taxon>
        <taxon>asterids</taxon>
        <taxon>lamiids</taxon>
        <taxon>Lamiales</taxon>
        <taxon>Lamiaceae</taxon>
        <taxon>Nepetoideae</taxon>
        <taxon>Mentheae</taxon>
        <taxon>Salviinae</taxon>
        <taxon>Salvia</taxon>
        <taxon>Salvia subgen. Calosphace</taxon>
        <taxon>core Calosphace</taxon>
    </lineage>
</organism>
<dbReference type="EMBL" id="PNBA02000017">
    <property type="protein sequence ID" value="KAG6393816.1"/>
    <property type="molecule type" value="Genomic_DNA"/>
</dbReference>
<gene>
    <name evidence="2" type="ORF">SASPL_144390</name>
</gene>
<feature type="compositionally biased region" description="Basic and acidic residues" evidence="1">
    <location>
        <begin position="1"/>
        <end position="15"/>
    </location>
</feature>
<proteinExistence type="predicted"/>
<reference evidence="2" key="1">
    <citation type="submission" date="2018-01" db="EMBL/GenBank/DDBJ databases">
        <authorList>
            <person name="Mao J.F."/>
        </authorList>
    </citation>
    <scope>NUCLEOTIDE SEQUENCE</scope>
    <source>
        <strain evidence="2">Huo1</strain>
        <tissue evidence="2">Leaf</tissue>
    </source>
</reference>
<keyword evidence="3" id="KW-1185">Reference proteome</keyword>
<evidence type="ECO:0000256" key="1">
    <source>
        <dbReference type="SAM" id="MobiDB-lite"/>
    </source>
</evidence>
<comment type="caution">
    <text evidence="2">The sequence shown here is derived from an EMBL/GenBank/DDBJ whole genome shotgun (WGS) entry which is preliminary data.</text>
</comment>
<evidence type="ECO:0000313" key="2">
    <source>
        <dbReference type="EMBL" id="KAG6393816.1"/>
    </source>
</evidence>
<name>A0A8X8WFM9_SALSN</name>
<dbReference type="AlphaFoldDB" id="A0A8X8WFM9"/>
<accession>A0A8X8WFM9</accession>